<dbReference type="EMBL" id="BAABHS010000010">
    <property type="protein sequence ID" value="GAA4964927.1"/>
    <property type="molecule type" value="Genomic_DNA"/>
</dbReference>
<evidence type="ECO:0000259" key="2">
    <source>
        <dbReference type="Pfam" id="PF07993"/>
    </source>
</evidence>
<dbReference type="InterPro" id="IPR036291">
    <property type="entry name" value="NAD(P)-bd_dom_sf"/>
</dbReference>
<evidence type="ECO:0000256" key="1">
    <source>
        <dbReference type="SAM" id="MobiDB-lite"/>
    </source>
</evidence>
<feature type="region of interest" description="Disordered" evidence="1">
    <location>
        <begin position="1"/>
        <end position="65"/>
    </location>
</feature>
<proteinExistence type="predicted"/>
<dbReference type="InterPro" id="IPR013120">
    <property type="entry name" value="FAR_NAD-bd"/>
</dbReference>
<name>A0ABP9H9R8_9ACTN</name>
<reference evidence="4" key="1">
    <citation type="journal article" date="2019" name="Int. J. Syst. Evol. Microbiol.">
        <title>The Global Catalogue of Microorganisms (GCM) 10K type strain sequencing project: providing services to taxonomists for standard genome sequencing and annotation.</title>
        <authorList>
            <consortium name="The Broad Institute Genomics Platform"/>
            <consortium name="The Broad Institute Genome Sequencing Center for Infectious Disease"/>
            <person name="Wu L."/>
            <person name="Ma J."/>
        </authorList>
    </citation>
    <scope>NUCLEOTIDE SEQUENCE [LARGE SCALE GENOMIC DNA]</scope>
    <source>
        <strain evidence="4">JCM 17986</strain>
    </source>
</reference>
<dbReference type="InterPro" id="IPR051783">
    <property type="entry name" value="NAD(P)-dependent_oxidoreduct"/>
</dbReference>
<gene>
    <name evidence="3" type="ORF">GCM10023205_31400</name>
</gene>
<evidence type="ECO:0000313" key="3">
    <source>
        <dbReference type="EMBL" id="GAA4964927.1"/>
    </source>
</evidence>
<feature type="domain" description="Thioester reductase (TE)" evidence="2">
    <location>
        <begin position="108"/>
        <end position="277"/>
    </location>
</feature>
<organism evidence="3 4">
    <name type="scientific">Yinghuangia aomiensis</name>
    <dbReference type="NCBI Taxonomy" id="676205"/>
    <lineage>
        <taxon>Bacteria</taxon>
        <taxon>Bacillati</taxon>
        <taxon>Actinomycetota</taxon>
        <taxon>Actinomycetes</taxon>
        <taxon>Kitasatosporales</taxon>
        <taxon>Streptomycetaceae</taxon>
        <taxon>Yinghuangia</taxon>
    </lineage>
</organism>
<dbReference type="Proteomes" id="UP001500466">
    <property type="component" value="Unassembled WGS sequence"/>
</dbReference>
<dbReference type="PANTHER" id="PTHR48079">
    <property type="entry name" value="PROTEIN YEEZ"/>
    <property type="match status" value="1"/>
</dbReference>
<feature type="compositionally biased region" description="Low complexity" evidence="1">
    <location>
        <begin position="30"/>
        <end position="44"/>
    </location>
</feature>
<dbReference type="SUPFAM" id="SSF51735">
    <property type="entry name" value="NAD(P)-binding Rossmann-fold domains"/>
    <property type="match status" value="1"/>
</dbReference>
<evidence type="ECO:0000313" key="4">
    <source>
        <dbReference type="Proteomes" id="UP001500466"/>
    </source>
</evidence>
<sequence>MSRVSEPLCPVRVPEPSWAAAPAPRGRSSGAAALPGPAPAGDAPLPEPAADEDDGGGAPRTGDRPVVLLSGSSGIVGEAVAYALRRDFHVVALRGRRAGAYVHEDLPVDLAHPRLGLDSRAWDALVARADVVVHAAGRARYDGHSDEFQCVNVSGSRRMAELAAAAGAPLIHLSSAFVDRVGQARDAAAAIPESCPVTPLTYLESKVAAERAVAASDALTCVVRPSLVMGDSDTGHTPELGFVHEHIKMLLSGVATSMCGPHQRVDMVPRDIVARAVAALVSLAVRDPRRLPSRYWATSGQAALTCAEFGDIVTDVGRRGGLRLAAPDFHDPAKAALADYPDWDVLEPRLRSVLAAQAAGSTILGAGEILPTSLGGREVPGAPAPVTVRQAQRHLEVNARALLDAAPGA</sequence>
<dbReference type="RefSeq" id="WP_345676088.1">
    <property type="nucleotide sequence ID" value="NZ_BAABHS010000010.1"/>
</dbReference>
<keyword evidence="4" id="KW-1185">Reference proteome</keyword>
<accession>A0ABP9H9R8</accession>
<comment type="caution">
    <text evidence="3">The sequence shown here is derived from an EMBL/GenBank/DDBJ whole genome shotgun (WGS) entry which is preliminary data.</text>
</comment>
<dbReference type="PANTHER" id="PTHR48079:SF6">
    <property type="entry name" value="NAD(P)-BINDING DOMAIN-CONTAINING PROTEIN-RELATED"/>
    <property type="match status" value="1"/>
</dbReference>
<dbReference type="Pfam" id="PF07993">
    <property type="entry name" value="NAD_binding_4"/>
    <property type="match status" value="1"/>
</dbReference>
<dbReference type="Gene3D" id="3.40.50.720">
    <property type="entry name" value="NAD(P)-binding Rossmann-like Domain"/>
    <property type="match status" value="1"/>
</dbReference>
<protein>
    <recommendedName>
        <fullName evidence="2">Thioester reductase (TE) domain-containing protein</fullName>
    </recommendedName>
</protein>